<organism evidence="2 3">
    <name type="scientific">Lichtheimia corymbifera JMRC:FSU:9682</name>
    <dbReference type="NCBI Taxonomy" id="1263082"/>
    <lineage>
        <taxon>Eukaryota</taxon>
        <taxon>Fungi</taxon>
        <taxon>Fungi incertae sedis</taxon>
        <taxon>Mucoromycota</taxon>
        <taxon>Mucoromycotina</taxon>
        <taxon>Mucoromycetes</taxon>
        <taxon>Mucorales</taxon>
        <taxon>Lichtheimiaceae</taxon>
        <taxon>Lichtheimia</taxon>
    </lineage>
</organism>
<keyword evidence="1" id="KW-0732">Signal</keyword>
<proteinExistence type="predicted"/>
<evidence type="ECO:0000313" key="3">
    <source>
        <dbReference type="Proteomes" id="UP000027586"/>
    </source>
</evidence>
<evidence type="ECO:0000313" key="2">
    <source>
        <dbReference type="EMBL" id="CDH53422.1"/>
    </source>
</evidence>
<name>A0A068RUY4_9FUNG</name>
<accession>A0A068RUY4</accession>
<dbReference type="VEuPathDB" id="FungiDB:LCOR_04773.1"/>
<dbReference type="EMBL" id="CBTN010000017">
    <property type="protein sequence ID" value="CDH53422.1"/>
    <property type="molecule type" value="Genomic_DNA"/>
</dbReference>
<protein>
    <submittedName>
        <fullName evidence="2">Uncharacterized protein</fullName>
    </submittedName>
</protein>
<sequence>MHSSILLFGVLALAVVQQVTALPAPHQDGERAVKRDDDDGRGFNRDIVAALVNAQGNDIVKDVGPLSVLGTGDQEKDD</sequence>
<feature type="signal peptide" evidence="1">
    <location>
        <begin position="1"/>
        <end position="21"/>
    </location>
</feature>
<keyword evidence="3" id="KW-1185">Reference proteome</keyword>
<comment type="caution">
    <text evidence="2">The sequence shown here is derived from an EMBL/GenBank/DDBJ whole genome shotgun (WGS) entry which is preliminary data.</text>
</comment>
<gene>
    <name evidence="2" type="ORF">LCOR_04773.1</name>
</gene>
<evidence type="ECO:0000256" key="1">
    <source>
        <dbReference type="SAM" id="SignalP"/>
    </source>
</evidence>
<feature type="chain" id="PRO_5001652708" evidence="1">
    <location>
        <begin position="22"/>
        <end position="78"/>
    </location>
</feature>
<reference evidence="2" key="1">
    <citation type="submission" date="2013-08" db="EMBL/GenBank/DDBJ databases">
        <title>Gene expansion shapes genome architecture in the human pathogen Lichtheimia corymbifera: an evolutionary genomics analysis in the ancient terrestrial Mucorales (Mucoromycotina).</title>
        <authorList>
            <person name="Schwartze V.U."/>
            <person name="Winter S."/>
            <person name="Shelest E."/>
            <person name="Marcet-Houben M."/>
            <person name="Horn F."/>
            <person name="Wehner S."/>
            <person name="Hoffmann K."/>
            <person name="Riege K."/>
            <person name="Sammeth M."/>
            <person name="Nowrousian M."/>
            <person name="Valiante V."/>
            <person name="Linde J."/>
            <person name="Jacobsen I.D."/>
            <person name="Marz M."/>
            <person name="Brakhage A.A."/>
            <person name="Gabaldon T."/>
            <person name="Bocker S."/>
            <person name="Voigt K."/>
        </authorList>
    </citation>
    <scope>NUCLEOTIDE SEQUENCE [LARGE SCALE GENOMIC DNA]</scope>
    <source>
        <strain evidence="2">FSU 9682</strain>
    </source>
</reference>
<dbReference type="Proteomes" id="UP000027586">
    <property type="component" value="Unassembled WGS sequence"/>
</dbReference>
<dbReference type="OrthoDB" id="2287785at2759"/>
<dbReference type="AlphaFoldDB" id="A0A068RUY4"/>